<keyword evidence="2" id="KW-1185">Reference proteome</keyword>
<evidence type="ECO:0000313" key="1">
    <source>
        <dbReference type="EMBL" id="MBB3048905.1"/>
    </source>
</evidence>
<name>A0A7W4Z8D5_9GAMM</name>
<reference evidence="1 2" key="1">
    <citation type="submission" date="2020-08" db="EMBL/GenBank/DDBJ databases">
        <title>Genomic Encyclopedia of Type Strains, Phase III (KMG-III): the genomes of soil and plant-associated and newly described type strains.</title>
        <authorList>
            <person name="Whitman W."/>
        </authorList>
    </citation>
    <scope>NUCLEOTIDE SEQUENCE [LARGE SCALE GENOMIC DNA]</scope>
    <source>
        <strain evidence="1 2">CECT 8654</strain>
    </source>
</reference>
<organism evidence="1 2">
    <name type="scientific">Litorivivens lipolytica</name>
    <dbReference type="NCBI Taxonomy" id="1524264"/>
    <lineage>
        <taxon>Bacteria</taxon>
        <taxon>Pseudomonadati</taxon>
        <taxon>Pseudomonadota</taxon>
        <taxon>Gammaproteobacteria</taxon>
        <taxon>Litorivivens</taxon>
    </lineage>
</organism>
<gene>
    <name evidence="1" type="ORF">FHR99_003179</name>
</gene>
<accession>A0A7W4Z8D5</accession>
<protein>
    <submittedName>
        <fullName evidence="1">Uncharacterized protein</fullName>
    </submittedName>
</protein>
<comment type="caution">
    <text evidence="1">The sequence shown here is derived from an EMBL/GenBank/DDBJ whole genome shotgun (WGS) entry which is preliminary data.</text>
</comment>
<dbReference type="AlphaFoldDB" id="A0A7W4Z8D5"/>
<dbReference type="Proteomes" id="UP000537130">
    <property type="component" value="Unassembled WGS sequence"/>
</dbReference>
<sequence length="30" mass="3394">MVHMQGSWMGEVVRMMDLGMVLQSVNLSVK</sequence>
<proteinExistence type="predicted"/>
<dbReference type="EMBL" id="JACHWY010000004">
    <property type="protein sequence ID" value="MBB3048905.1"/>
    <property type="molecule type" value="Genomic_DNA"/>
</dbReference>
<evidence type="ECO:0000313" key="2">
    <source>
        <dbReference type="Proteomes" id="UP000537130"/>
    </source>
</evidence>